<organism evidence="5 6">
    <name type="scientific">Palaeococcus pacificus DY20341</name>
    <dbReference type="NCBI Taxonomy" id="1343739"/>
    <lineage>
        <taxon>Archaea</taxon>
        <taxon>Methanobacteriati</taxon>
        <taxon>Methanobacteriota</taxon>
        <taxon>Thermococci</taxon>
        <taxon>Thermococcales</taxon>
        <taxon>Thermococcaceae</taxon>
        <taxon>Palaeococcus</taxon>
    </lineage>
</organism>
<dbReference type="SUPFAM" id="SSF102215">
    <property type="entry name" value="Creatininase"/>
    <property type="match status" value="1"/>
</dbReference>
<dbReference type="GO" id="GO:0009231">
    <property type="term" value="P:riboflavin biosynthetic process"/>
    <property type="evidence" value="ECO:0007669"/>
    <property type="project" value="TreeGrafter"/>
</dbReference>
<dbReference type="PANTHER" id="PTHR35005:SF1">
    <property type="entry name" value="2-AMINO-5-FORMYLAMINO-6-RIBOSYLAMINOPYRIMIDIN-4(3H)-ONE 5'-MONOPHOSPHATE DEFORMYLASE"/>
    <property type="match status" value="1"/>
</dbReference>
<evidence type="ECO:0000256" key="1">
    <source>
        <dbReference type="ARBA" id="ARBA00001947"/>
    </source>
</evidence>
<dbReference type="eggNOG" id="arCOG04536">
    <property type="taxonomic scope" value="Archaea"/>
</dbReference>
<keyword evidence="3" id="KW-0378">Hydrolase</keyword>
<gene>
    <name evidence="5" type="ORF">PAP_07925</name>
</gene>
<keyword evidence="4" id="KW-0862">Zinc</keyword>
<keyword evidence="6" id="KW-1185">Reference proteome</keyword>
<dbReference type="Gene3D" id="3.40.50.10310">
    <property type="entry name" value="Creatininase"/>
    <property type="match status" value="1"/>
</dbReference>
<dbReference type="AlphaFoldDB" id="A0A075LUC8"/>
<comment type="cofactor">
    <cofactor evidence="1">
        <name>Zn(2+)</name>
        <dbReference type="ChEBI" id="CHEBI:29105"/>
    </cofactor>
</comment>
<dbReference type="EMBL" id="CP006019">
    <property type="protein sequence ID" value="AIF69974.1"/>
    <property type="molecule type" value="Genomic_DNA"/>
</dbReference>
<evidence type="ECO:0000256" key="4">
    <source>
        <dbReference type="ARBA" id="ARBA00022833"/>
    </source>
</evidence>
<name>A0A075LUC8_9EURY</name>
<proteinExistence type="predicted"/>
<dbReference type="GO" id="GO:0016811">
    <property type="term" value="F:hydrolase activity, acting on carbon-nitrogen (but not peptide) bonds, in linear amides"/>
    <property type="evidence" value="ECO:0007669"/>
    <property type="project" value="TreeGrafter"/>
</dbReference>
<dbReference type="HOGENOM" id="CLU_055029_3_1_2"/>
<dbReference type="Pfam" id="PF02633">
    <property type="entry name" value="Creatininase"/>
    <property type="match status" value="1"/>
</dbReference>
<evidence type="ECO:0000313" key="6">
    <source>
        <dbReference type="Proteomes" id="UP000027981"/>
    </source>
</evidence>
<dbReference type="PANTHER" id="PTHR35005">
    <property type="entry name" value="3-DEHYDRO-SCYLLO-INOSOSE HYDROLASE"/>
    <property type="match status" value="1"/>
</dbReference>
<dbReference type="STRING" id="1343739.PAP_07925"/>
<dbReference type="GeneID" id="24842686"/>
<dbReference type="GO" id="GO:0046872">
    <property type="term" value="F:metal ion binding"/>
    <property type="evidence" value="ECO:0007669"/>
    <property type="project" value="UniProtKB-KW"/>
</dbReference>
<dbReference type="Proteomes" id="UP000027981">
    <property type="component" value="Chromosome"/>
</dbReference>
<reference evidence="6" key="1">
    <citation type="submission" date="2013-06" db="EMBL/GenBank/DDBJ databases">
        <title>Complete Genome Sequence of Hyperthermophilic Palaeococcus pacificus DY20341T, Isolated from a Deep-Sea Hydrothermal Sediments.</title>
        <authorList>
            <person name="Zeng X."/>
            <person name="Shao Z."/>
        </authorList>
    </citation>
    <scope>NUCLEOTIDE SEQUENCE [LARGE SCALE GENOMIC DNA]</scope>
    <source>
        <strain evidence="6">DY20341</strain>
    </source>
</reference>
<evidence type="ECO:0000256" key="3">
    <source>
        <dbReference type="ARBA" id="ARBA00022801"/>
    </source>
</evidence>
<keyword evidence="2" id="KW-0479">Metal-binding</keyword>
<dbReference type="RefSeq" id="WP_048165472.1">
    <property type="nucleotide sequence ID" value="NZ_CP006019.1"/>
</dbReference>
<dbReference type="InterPro" id="IPR024087">
    <property type="entry name" value="Creatininase-like_sf"/>
</dbReference>
<dbReference type="InterPro" id="IPR003785">
    <property type="entry name" value="Creatininase/forma_Hydrolase"/>
</dbReference>
<reference evidence="5 6" key="2">
    <citation type="journal article" date="2015" name="Genome Announc.">
        <title>Complete Genome Sequence of Hyperthermophilic Piezophilic Archaeon Palaeococcus pacificus DY20341T, Isolated from Deep-Sea Hydrothermal Sediments.</title>
        <authorList>
            <person name="Zeng X."/>
            <person name="Jebbar M."/>
            <person name="Shao Z."/>
        </authorList>
    </citation>
    <scope>NUCLEOTIDE SEQUENCE [LARGE SCALE GENOMIC DNA]</scope>
    <source>
        <strain evidence="5 6">DY20341</strain>
    </source>
</reference>
<dbReference type="KEGG" id="ppac:PAP_07925"/>
<evidence type="ECO:0000256" key="2">
    <source>
        <dbReference type="ARBA" id="ARBA00022723"/>
    </source>
</evidence>
<evidence type="ECO:0000313" key="5">
    <source>
        <dbReference type="EMBL" id="AIF69974.1"/>
    </source>
</evidence>
<protein>
    <submittedName>
        <fullName evidence="5">Amidase</fullName>
    </submittedName>
</protein>
<sequence>MMMENLTWDEFKEVKERIDTVVIPIGSIEAHGKHLPLNTDVLAPVEIAKRVEKKLQEIGKDVLIAPPVNYGHTFVLNVYPGTINVRAETLRAYVRDIIEEFATEGFKRIILLNGHGGNVYPLVEAAEDAAEKFEDIEVWLINWWIDFREDILSICSSQGHAGEDETSVILAIKPELVKMGKAVGEKRAYGVRKIKKNIGLELFPEGVNDNPRGATREKGEAILEIVSEKIMRLILEELR</sequence>
<dbReference type="OrthoDB" id="46121at2157"/>
<accession>A0A075LUC8</accession>